<dbReference type="Proteomes" id="UP001296706">
    <property type="component" value="Unassembled WGS sequence"/>
</dbReference>
<dbReference type="PANTHER" id="PTHR43537:SF24">
    <property type="entry name" value="GLUCONATE OPERON TRANSCRIPTIONAL REPRESSOR"/>
    <property type="match status" value="1"/>
</dbReference>
<dbReference type="InterPro" id="IPR011711">
    <property type="entry name" value="GntR_C"/>
</dbReference>
<evidence type="ECO:0000256" key="3">
    <source>
        <dbReference type="ARBA" id="ARBA00023163"/>
    </source>
</evidence>
<dbReference type="InterPro" id="IPR008920">
    <property type="entry name" value="TF_FadR/GntR_C"/>
</dbReference>
<keyword evidence="3" id="KW-0804">Transcription</keyword>
<dbReference type="Pfam" id="PF00392">
    <property type="entry name" value="GntR"/>
    <property type="match status" value="1"/>
</dbReference>
<dbReference type="InterPro" id="IPR036390">
    <property type="entry name" value="WH_DNA-bd_sf"/>
</dbReference>
<evidence type="ECO:0000313" key="5">
    <source>
        <dbReference type="EMBL" id="NMH79189.1"/>
    </source>
</evidence>
<feature type="domain" description="HTH gntR-type" evidence="4">
    <location>
        <begin position="27"/>
        <end position="94"/>
    </location>
</feature>
<dbReference type="SUPFAM" id="SSF46785">
    <property type="entry name" value="Winged helix' DNA-binding domain"/>
    <property type="match status" value="1"/>
</dbReference>
<dbReference type="Gene3D" id="1.20.120.530">
    <property type="entry name" value="GntR ligand-binding domain-like"/>
    <property type="match status" value="1"/>
</dbReference>
<dbReference type="CDD" id="cd07377">
    <property type="entry name" value="WHTH_GntR"/>
    <property type="match status" value="1"/>
</dbReference>
<dbReference type="Pfam" id="PF07729">
    <property type="entry name" value="FCD"/>
    <property type="match status" value="1"/>
</dbReference>
<dbReference type="SUPFAM" id="SSF48008">
    <property type="entry name" value="GntR ligand-binding domain-like"/>
    <property type="match status" value="1"/>
</dbReference>
<dbReference type="SMART" id="SM00345">
    <property type="entry name" value="HTH_GNTR"/>
    <property type="match status" value="1"/>
</dbReference>
<reference evidence="5 6" key="1">
    <citation type="submission" date="2020-04" db="EMBL/GenBank/DDBJ databases">
        <authorList>
            <person name="Klaysubun C."/>
            <person name="Duangmal K."/>
            <person name="Lipun K."/>
        </authorList>
    </citation>
    <scope>NUCLEOTIDE SEQUENCE [LARGE SCALE GENOMIC DNA]</scope>
    <source>
        <strain evidence="5 6">JCM 11839</strain>
    </source>
</reference>
<dbReference type="InterPro" id="IPR036388">
    <property type="entry name" value="WH-like_DNA-bd_sf"/>
</dbReference>
<comment type="caution">
    <text evidence="5">The sequence shown here is derived from an EMBL/GenBank/DDBJ whole genome shotgun (WGS) entry which is preliminary data.</text>
</comment>
<dbReference type="PANTHER" id="PTHR43537">
    <property type="entry name" value="TRANSCRIPTIONAL REGULATOR, GNTR FAMILY"/>
    <property type="match status" value="1"/>
</dbReference>
<evidence type="ECO:0000256" key="1">
    <source>
        <dbReference type="ARBA" id="ARBA00023015"/>
    </source>
</evidence>
<keyword evidence="1" id="KW-0805">Transcription regulation</keyword>
<sequence>MPYAEPVSEAGSEQVTSLAAQIGRVAAPLRSQVLDVLREAILSFRFAPGQRLIERELIDMTGVSRTTIREVLRELAAEGLVKTIPQKGAVVVALSPEEAEELYELREVLEGHLVKKFVERASDAQVVALRRAFTQLESVVERREGTVAVLKAKDVLYEVLLTGAGNSALRASLSQLHARVSLLRASSLSSGPARPPEAVAELRVLVEAVEAREAGAAADAMVTHVRAAARTGIEAIRHSSHALVAATS</sequence>
<accession>A0ABX1RI98</accession>
<evidence type="ECO:0000313" key="6">
    <source>
        <dbReference type="Proteomes" id="UP001296706"/>
    </source>
</evidence>
<keyword evidence="2" id="KW-0238">DNA-binding</keyword>
<organism evidence="5 6">
    <name type="scientific">Pseudonocardia xinjiangensis</name>
    <dbReference type="NCBI Taxonomy" id="75289"/>
    <lineage>
        <taxon>Bacteria</taxon>
        <taxon>Bacillati</taxon>
        <taxon>Actinomycetota</taxon>
        <taxon>Actinomycetes</taxon>
        <taxon>Pseudonocardiales</taxon>
        <taxon>Pseudonocardiaceae</taxon>
        <taxon>Pseudonocardia</taxon>
    </lineage>
</organism>
<protein>
    <submittedName>
        <fullName evidence="5">GntR family transcriptional regulator</fullName>
    </submittedName>
</protein>
<keyword evidence="6" id="KW-1185">Reference proteome</keyword>
<gene>
    <name evidence="5" type="ORF">HF577_19105</name>
</gene>
<proteinExistence type="predicted"/>
<dbReference type="SMART" id="SM00895">
    <property type="entry name" value="FCD"/>
    <property type="match status" value="1"/>
</dbReference>
<dbReference type="Gene3D" id="1.10.10.10">
    <property type="entry name" value="Winged helix-like DNA-binding domain superfamily/Winged helix DNA-binding domain"/>
    <property type="match status" value="1"/>
</dbReference>
<dbReference type="InterPro" id="IPR000524">
    <property type="entry name" value="Tscrpt_reg_HTH_GntR"/>
</dbReference>
<dbReference type="PROSITE" id="PS50949">
    <property type="entry name" value="HTH_GNTR"/>
    <property type="match status" value="1"/>
</dbReference>
<name>A0ABX1RI98_9PSEU</name>
<evidence type="ECO:0000259" key="4">
    <source>
        <dbReference type="PROSITE" id="PS50949"/>
    </source>
</evidence>
<evidence type="ECO:0000256" key="2">
    <source>
        <dbReference type="ARBA" id="ARBA00023125"/>
    </source>
</evidence>
<dbReference type="EMBL" id="JAAXKY010000061">
    <property type="protein sequence ID" value="NMH79189.1"/>
    <property type="molecule type" value="Genomic_DNA"/>
</dbReference>
<dbReference type="PRINTS" id="PR00035">
    <property type="entry name" value="HTHGNTR"/>
</dbReference>